<dbReference type="Gene3D" id="3.30.70.100">
    <property type="match status" value="1"/>
</dbReference>
<comment type="caution">
    <text evidence="2">The sequence shown here is derived from an EMBL/GenBank/DDBJ whole genome shotgun (WGS) entry which is preliminary data.</text>
</comment>
<name>A0A919UCL8_9ACTN</name>
<dbReference type="AlphaFoldDB" id="A0A919UCL8"/>
<dbReference type="RefSeq" id="WP_203847566.1">
    <property type="nucleotide sequence ID" value="NZ_BAAAVW010000033.1"/>
</dbReference>
<evidence type="ECO:0000259" key="1">
    <source>
        <dbReference type="PROSITE" id="PS51725"/>
    </source>
</evidence>
<dbReference type="Pfam" id="PF03992">
    <property type="entry name" value="ABM"/>
    <property type="match status" value="1"/>
</dbReference>
<dbReference type="Proteomes" id="UP000660611">
    <property type="component" value="Unassembled WGS sequence"/>
</dbReference>
<reference evidence="2" key="1">
    <citation type="submission" date="2021-01" db="EMBL/GenBank/DDBJ databases">
        <title>Whole genome shotgun sequence of Dactylosporangium siamense NBRC 106093.</title>
        <authorList>
            <person name="Komaki H."/>
            <person name="Tamura T."/>
        </authorList>
    </citation>
    <scope>NUCLEOTIDE SEQUENCE</scope>
    <source>
        <strain evidence="2">NBRC 106093</strain>
    </source>
</reference>
<dbReference type="InterPro" id="IPR007138">
    <property type="entry name" value="ABM_dom"/>
</dbReference>
<accession>A0A919UCL8</accession>
<proteinExistence type="predicted"/>
<protein>
    <recommendedName>
        <fullName evidence="1">ABM domain-containing protein</fullName>
    </recommendedName>
</protein>
<keyword evidence="3" id="KW-1185">Reference proteome</keyword>
<dbReference type="EMBL" id="BONQ01000056">
    <property type="protein sequence ID" value="GIG45763.1"/>
    <property type="molecule type" value="Genomic_DNA"/>
</dbReference>
<dbReference type="PROSITE" id="PS51725">
    <property type="entry name" value="ABM"/>
    <property type="match status" value="1"/>
</dbReference>
<gene>
    <name evidence="2" type="ORF">Dsi01nite_038040</name>
</gene>
<dbReference type="InterPro" id="IPR011008">
    <property type="entry name" value="Dimeric_a/b-barrel"/>
</dbReference>
<dbReference type="SUPFAM" id="SSF54909">
    <property type="entry name" value="Dimeric alpha+beta barrel"/>
    <property type="match status" value="1"/>
</dbReference>
<organism evidence="2 3">
    <name type="scientific">Dactylosporangium siamense</name>
    <dbReference type="NCBI Taxonomy" id="685454"/>
    <lineage>
        <taxon>Bacteria</taxon>
        <taxon>Bacillati</taxon>
        <taxon>Actinomycetota</taxon>
        <taxon>Actinomycetes</taxon>
        <taxon>Micromonosporales</taxon>
        <taxon>Micromonosporaceae</taxon>
        <taxon>Dactylosporangium</taxon>
    </lineage>
</organism>
<evidence type="ECO:0000313" key="2">
    <source>
        <dbReference type="EMBL" id="GIG45763.1"/>
    </source>
</evidence>
<feature type="domain" description="ABM" evidence="1">
    <location>
        <begin position="2"/>
        <end position="93"/>
    </location>
</feature>
<sequence length="101" mass="11491">MFALVVRFDLKDARSAEAFDELVATTGAGIRTSEPGTLVYATHVVHDEPLARVFYELYRDREAFEEHERQPHVQHFLAQRDRYVASTRVEFLTPGPSKGIG</sequence>
<evidence type="ECO:0000313" key="3">
    <source>
        <dbReference type="Proteomes" id="UP000660611"/>
    </source>
</evidence>